<evidence type="ECO:0000256" key="1">
    <source>
        <dbReference type="ARBA" id="ARBA00004370"/>
    </source>
</evidence>
<dbReference type="CDD" id="cd06225">
    <property type="entry name" value="HAMP"/>
    <property type="match status" value="1"/>
</dbReference>
<feature type="coiled-coil region" evidence="5">
    <location>
        <begin position="148"/>
        <end position="175"/>
    </location>
</feature>
<gene>
    <name evidence="9" type="ORF">E2493_03830</name>
</gene>
<dbReference type="PANTHER" id="PTHR43531:SF11">
    <property type="entry name" value="METHYL-ACCEPTING CHEMOTAXIS PROTEIN 3"/>
    <property type="match status" value="1"/>
</dbReference>
<sequence length="621" mass="65077">MTFLQNYKISTKVLALLAMLGALCLGIAVYSNSVLHQTDDRYTDLVHKRMGSTVKLVRFHRLTTDISASGFRAVTFAGDTARLQANRSDEAEDFASARKIVAEVRELRPELAERLDEMTDDLVQIDGAARNAMTSVDRGDIAGATGILRANKDLLAELEDDLIKINAEAVAEADKQSAELAAGVNSTAWVNLVVSILGIIGALAIGWLVSRFGITGPIARLQETMVSLAGGNNRVEVDGVARKDEIGGMAKAVLVFRDAAVAQEEAAAEKARADAAQQRVVADLGQALGQLSQGDLTVSLHDFPGDYRKLEEDFNAAVDELRGAMETIARSTANIHGGSGEISQASDDLSRRTEQQAASLEETAAAMTQITTTVQNSAVGANEANKLVQATQADAQASSKTVSDAVRAMAEIETSSQEITKIIEVIDKIAFQTNLLALNASVEAAHAGEAGRAFAVVANEVRALAQRSADAAQEIGQLISNSSKQVEGGVALVGEAGKALERIIGSVDEISGLVSQIAMAADQQSSALSQVNTAITEMDKVTQQNAAMVEQSNAAARSLTDEATGLARLVGRFDTGSTAAAAAAPAPARPAKAAARPAVRGNTALALQSNLASAVDDWNEF</sequence>
<dbReference type="InterPro" id="IPR004089">
    <property type="entry name" value="MCPsignal_dom"/>
</dbReference>
<dbReference type="OrthoDB" id="5292010at2"/>
<dbReference type="GO" id="GO:0016020">
    <property type="term" value="C:membrane"/>
    <property type="evidence" value="ECO:0007669"/>
    <property type="project" value="UniProtKB-SubCell"/>
</dbReference>
<evidence type="ECO:0000256" key="5">
    <source>
        <dbReference type="SAM" id="Coils"/>
    </source>
</evidence>
<feature type="domain" description="Methyl-accepting transducer" evidence="7">
    <location>
        <begin position="331"/>
        <end position="560"/>
    </location>
</feature>
<evidence type="ECO:0000313" key="9">
    <source>
        <dbReference type="EMBL" id="TFI59612.1"/>
    </source>
</evidence>
<evidence type="ECO:0000256" key="6">
    <source>
        <dbReference type="SAM" id="Phobius"/>
    </source>
</evidence>
<evidence type="ECO:0000313" key="10">
    <source>
        <dbReference type="Proteomes" id="UP000298213"/>
    </source>
</evidence>
<evidence type="ECO:0000259" key="7">
    <source>
        <dbReference type="PROSITE" id="PS50111"/>
    </source>
</evidence>
<feature type="transmembrane region" description="Helical" evidence="6">
    <location>
        <begin position="188"/>
        <end position="210"/>
    </location>
</feature>
<feature type="domain" description="HAMP" evidence="8">
    <location>
        <begin position="212"/>
        <end position="265"/>
    </location>
</feature>
<dbReference type="PROSITE" id="PS50111">
    <property type="entry name" value="CHEMOTAXIS_TRANSDUC_2"/>
    <property type="match status" value="1"/>
</dbReference>
<keyword evidence="6" id="KW-0472">Membrane</keyword>
<dbReference type="PANTHER" id="PTHR43531">
    <property type="entry name" value="PROTEIN ICFG"/>
    <property type="match status" value="1"/>
</dbReference>
<protein>
    <submittedName>
        <fullName evidence="9">Methyl-accepting chemotaxis protein</fullName>
    </submittedName>
</protein>
<accession>A0A4Y8ZW92</accession>
<dbReference type="CDD" id="cd11386">
    <property type="entry name" value="MCP_signal"/>
    <property type="match status" value="1"/>
</dbReference>
<evidence type="ECO:0000259" key="8">
    <source>
        <dbReference type="PROSITE" id="PS50885"/>
    </source>
</evidence>
<keyword evidence="2" id="KW-0145">Chemotaxis</keyword>
<dbReference type="SMART" id="SM00304">
    <property type="entry name" value="HAMP"/>
    <property type="match status" value="2"/>
</dbReference>
<proteinExistence type="inferred from homology"/>
<name>A0A4Y8ZW92_9SPHN</name>
<reference evidence="9 10" key="1">
    <citation type="submission" date="2019-03" db="EMBL/GenBank/DDBJ databases">
        <title>Genome sequence of Sphingomonas sp. 17J27-24.</title>
        <authorList>
            <person name="Kim M."/>
            <person name="Maeng S."/>
            <person name="Sathiyaraj S."/>
        </authorList>
    </citation>
    <scope>NUCLEOTIDE SEQUENCE [LARGE SCALE GENOMIC DNA]</scope>
    <source>
        <strain evidence="9 10">17J27-24</strain>
    </source>
</reference>
<dbReference type="InterPro" id="IPR003660">
    <property type="entry name" value="HAMP_dom"/>
</dbReference>
<dbReference type="Pfam" id="PF00015">
    <property type="entry name" value="MCPsignal"/>
    <property type="match status" value="1"/>
</dbReference>
<dbReference type="PROSITE" id="PS50885">
    <property type="entry name" value="HAMP"/>
    <property type="match status" value="2"/>
</dbReference>
<dbReference type="Gene3D" id="6.10.340.10">
    <property type="match status" value="1"/>
</dbReference>
<organism evidence="9 10">
    <name type="scientific">Sphingomonas parva</name>
    <dbReference type="NCBI Taxonomy" id="2555898"/>
    <lineage>
        <taxon>Bacteria</taxon>
        <taxon>Pseudomonadati</taxon>
        <taxon>Pseudomonadota</taxon>
        <taxon>Alphaproteobacteria</taxon>
        <taxon>Sphingomonadales</taxon>
        <taxon>Sphingomonadaceae</taxon>
        <taxon>Sphingomonas</taxon>
    </lineage>
</organism>
<dbReference type="AlphaFoldDB" id="A0A4Y8ZW92"/>
<dbReference type="GO" id="GO:0007165">
    <property type="term" value="P:signal transduction"/>
    <property type="evidence" value="ECO:0007669"/>
    <property type="project" value="UniProtKB-KW"/>
</dbReference>
<keyword evidence="10" id="KW-1185">Reference proteome</keyword>
<dbReference type="SUPFAM" id="SSF158472">
    <property type="entry name" value="HAMP domain-like"/>
    <property type="match status" value="1"/>
</dbReference>
<dbReference type="SUPFAM" id="SSF58104">
    <property type="entry name" value="Methyl-accepting chemotaxis protein (MCP) signaling domain"/>
    <property type="match status" value="1"/>
</dbReference>
<keyword evidence="4" id="KW-0807">Transducer</keyword>
<dbReference type="Gene3D" id="1.10.287.950">
    <property type="entry name" value="Methyl-accepting chemotaxis protein"/>
    <property type="match status" value="1"/>
</dbReference>
<comment type="subcellular location">
    <subcellularLocation>
        <location evidence="1">Membrane</location>
    </subcellularLocation>
</comment>
<dbReference type="InterPro" id="IPR051310">
    <property type="entry name" value="MCP_chemotaxis"/>
</dbReference>
<comment type="similarity">
    <text evidence="3">Belongs to the methyl-accepting chemotaxis (MCP) protein family.</text>
</comment>
<dbReference type="EMBL" id="SPDV01000005">
    <property type="protein sequence ID" value="TFI59612.1"/>
    <property type="molecule type" value="Genomic_DNA"/>
</dbReference>
<keyword evidence="6" id="KW-1133">Transmembrane helix</keyword>
<evidence type="ECO:0000256" key="3">
    <source>
        <dbReference type="ARBA" id="ARBA00029447"/>
    </source>
</evidence>
<dbReference type="Proteomes" id="UP000298213">
    <property type="component" value="Unassembled WGS sequence"/>
</dbReference>
<dbReference type="Pfam" id="PF00672">
    <property type="entry name" value="HAMP"/>
    <property type="match status" value="1"/>
</dbReference>
<feature type="domain" description="HAMP" evidence="8">
    <location>
        <begin position="275"/>
        <end position="326"/>
    </location>
</feature>
<keyword evidence="6" id="KW-0812">Transmembrane</keyword>
<evidence type="ECO:0000256" key="4">
    <source>
        <dbReference type="PROSITE-ProRule" id="PRU00284"/>
    </source>
</evidence>
<dbReference type="RefSeq" id="WP_135083905.1">
    <property type="nucleotide sequence ID" value="NZ_SPDV01000005.1"/>
</dbReference>
<evidence type="ECO:0000256" key="2">
    <source>
        <dbReference type="ARBA" id="ARBA00022500"/>
    </source>
</evidence>
<dbReference type="FunFam" id="1.10.287.950:FF:000001">
    <property type="entry name" value="Methyl-accepting chemotaxis sensory transducer"/>
    <property type="match status" value="1"/>
</dbReference>
<keyword evidence="5" id="KW-0175">Coiled coil</keyword>
<dbReference type="SMART" id="SM00283">
    <property type="entry name" value="MA"/>
    <property type="match status" value="1"/>
</dbReference>
<comment type="caution">
    <text evidence="9">The sequence shown here is derived from an EMBL/GenBank/DDBJ whole genome shotgun (WGS) entry which is preliminary data.</text>
</comment>
<dbReference type="GO" id="GO:0006935">
    <property type="term" value="P:chemotaxis"/>
    <property type="evidence" value="ECO:0007669"/>
    <property type="project" value="UniProtKB-KW"/>
</dbReference>